<accession>A0A291RUI9</accession>
<dbReference type="KEGG" id="ntp:CRH09_36900"/>
<reference evidence="2 3" key="1">
    <citation type="submission" date="2017-10" db="EMBL/GenBank/DDBJ databases">
        <title>Comparative genomics between pathogenic Norcardia.</title>
        <authorList>
            <person name="Zeng L."/>
        </authorList>
    </citation>
    <scope>NUCLEOTIDE SEQUENCE [LARGE SCALE GENOMIC DNA]</scope>
    <source>
        <strain evidence="2 3">NC_YFY_NT001</strain>
    </source>
</reference>
<dbReference type="EMBL" id="CP023778">
    <property type="protein sequence ID" value="ATL70939.1"/>
    <property type="molecule type" value="Genomic_DNA"/>
</dbReference>
<protein>
    <recommendedName>
        <fullName evidence="4">DUF3995 domain-containing protein</fullName>
    </recommendedName>
</protein>
<name>A0A291RUI9_9NOCA</name>
<organism evidence="2 3">
    <name type="scientific">Nocardia terpenica</name>
    <dbReference type="NCBI Taxonomy" id="455432"/>
    <lineage>
        <taxon>Bacteria</taxon>
        <taxon>Bacillati</taxon>
        <taxon>Actinomycetota</taxon>
        <taxon>Actinomycetes</taxon>
        <taxon>Mycobacteriales</taxon>
        <taxon>Nocardiaceae</taxon>
        <taxon>Nocardia</taxon>
    </lineage>
</organism>
<dbReference type="RefSeq" id="WP_098697864.1">
    <property type="nucleotide sequence ID" value="NZ_CP023778.1"/>
</dbReference>
<evidence type="ECO:0008006" key="4">
    <source>
        <dbReference type="Google" id="ProtNLM"/>
    </source>
</evidence>
<dbReference type="AlphaFoldDB" id="A0A291RUI9"/>
<evidence type="ECO:0000313" key="3">
    <source>
        <dbReference type="Proteomes" id="UP000221961"/>
    </source>
</evidence>
<evidence type="ECO:0000256" key="1">
    <source>
        <dbReference type="SAM" id="Phobius"/>
    </source>
</evidence>
<dbReference type="GeneID" id="88362830"/>
<dbReference type="Proteomes" id="UP000221961">
    <property type="component" value="Chromosome"/>
</dbReference>
<evidence type="ECO:0000313" key="2">
    <source>
        <dbReference type="EMBL" id="ATL70939.1"/>
    </source>
</evidence>
<keyword evidence="1" id="KW-1133">Transmembrane helix</keyword>
<gene>
    <name evidence="2" type="ORF">CRH09_36900</name>
</gene>
<sequence length="78" mass="8517">MRRRLWLGIDAVLAVLCLVAAVRSWHAGIGTTFFAADGDQPAFEATRYIGPWLGLAALLVVVAGLALIDLVVRWARRE</sequence>
<keyword evidence="1" id="KW-0812">Transmembrane</keyword>
<proteinExistence type="predicted"/>
<keyword evidence="1" id="KW-0472">Membrane</keyword>
<feature type="transmembrane region" description="Helical" evidence="1">
    <location>
        <begin position="51"/>
        <end position="72"/>
    </location>
</feature>